<accession>A0A6L6XVG9</accession>
<dbReference type="PROSITE" id="PS51257">
    <property type="entry name" value="PROKAR_LIPOPROTEIN"/>
    <property type="match status" value="1"/>
</dbReference>
<dbReference type="Pfam" id="PF10647">
    <property type="entry name" value="Gmad1"/>
    <property type="match status" value="1"/>
</dbReference>
<dbReference type="EMBL" id="WSEK01000004">
    <property type="protein sequence ID" value="MVQ51200.1"/>
    <property type="molecule type" value="Genomic_DNA"/>
</dbReference>
<keyword evidence="4" id="KW-1185">Reference proteome</keyword>
<reference evidence="3 4" key="1">
    <citation type="submission" date="2019-12" db="EMBL/GenBank/DDBJ databases">
        <authorList>
            <person name="Huq M.A."/>
        </authorList>
    </citation>
    <scope>NUCLEOTIDE SEQUENCE [LARGE SCALE GENOMIC DNA]</scope>
    <source>
        <strain evidence="3 4">MAH-18</strain>
    </source>
</reference>
<comment type="caution">
    <text evidence="3">The sequence shown here is derived from an EMBL/GenBank/DDBJ whole genome shotgun (WGS) entry which is preliminary data.</text>
</comment>
<dbReference type="InterPro" id="IPR019606">
    <property type="entry name" value="GerMN"/>
</dbReference>
<dbReference type="Pfam" id="PF10646">
    <property type="entry name" value="Germane"/>
    <property type="match status" value="1"/>
</dbReference>
<dbReference type="AlphaFoldDB" id="A0A6L6XVG9"/>
<feature type="domain" description="GerMN" evidence="2">
    <location>
        <begin position="202"/>
        <end position="291"/>
    </location>
</feature>
<evidence type="ECO:0000259" key="2">
    <source>
        <dbReference type="SMART" id="SM00909"/>
    </source>
</evidence>
<name>A0A6L6XVG9_9ACTN</name>
<evidence type="ECO:0000313" key="4">
    <source>
        <dbReference type="Proteomes" id="UP000473525"/>
    </source>
</evidence>
<dbReference type="Proteomes" id="UP000473525">
    <property type="component" value="Unassembled WGS sequence"/>
</dbReference>
<evidence type="ECO:0000256" key="1">
    <source>
        <dbReference type="SAM" id="MobiDB-lite"/>
    </source>
</evidence>
<protein>
    <recommendedName>
        <fullName evidence="2">GerMN domain-containing protein</fullName>
    </recommendedName>
</protein>
<dbReference type="InterPro" id="IPR059026">
    <property type="entry name" value="LpqB_N"/>
</dbReference>
<dbReference type="Pfam" id="PF25976">
    <property type="entry name" value="LpqB_N"/>
    <property type="match status" value="1"/>
</dbReference>
<proteinExistence type="predicted"/>
<gene>
    <name evidence="3" type="ORF">GON03_18615</name>
</gene>
<dbReference type="RefSeq" id="WP_157344431.1">
    <property type="nucleotide sequence ID" value="NZ_WSEK01000004.1"/>
</dbReference>
<organism evidence="3 4">
    <name type="scientific">Nocardioides agri</name>
    <dbReference type="NCBI Taxonomy" id="2682843"/>
    <lineage>
        <taxon>Bacteria</taxon>
        <taxon>Bacillati</taxon>
        <taxon>Actinomycetota</taxon>
        <taxon>Actinomycetes</taxon>
        <taxon>Propionibacteriales</taxon>
        <taxon>Nocardioidaceae</taxon>
        <taxon>Nocardioides</taxon>
    </lineage>
</organism>
<dbReference type="SMART" id="SM00909">
    <property type="entry name" value="Germane"/>
    <property type="match status" value="1"/>
</dbReference>
<feature type="region of interest" description="Disordered" evidence="1">
    <location>
        <begin position="31"/>
        <end position="57"/>
    </location>
</feature>
<sequence>MSRFRRTPYAVVVAVLLAGVLCGCVSMPDSGPVEETQSGGGVSNDDGPYIDPKPPAPGASRTEIVRGFLFAMTATPIQTITAREFLSEDAAEAWRPEDTITYVGTPRIEEAGTGVSLTLEDPDLLDARGAWQGQLPRRQHTIEFPMAFEDGEWRIDHAPNALIVPETWFANRYQPVSLYFFDPTAKILAPEPVFVQNGKGLASALTQALLLGPGADLDKVVQSFIPDGLSNLSVPIDDEGVAEIALTGDAGILSPDRIELMMVQLAWTLRQDPSITGLRVLINGEPLALPGGSNAYSVNNGAEYDPAGFQASPLLYGLHDGLLGSGASSTLEAVSGPMGAEPLGLRSVGVSVRATSAAGVTTDGTAVLQAPVSGTREARVQTVVSGARDLLPPAWDAGGRMWVVDRGADGAVVSWVHKGVDRAVEVPGVTGQRVRSFVVSRDGTRLIAVVRRPAGDVVLVSRIAHSHGGRVLWATRARPIAGEPSSDLPVRDIAWRSPAVLAILSPFPGTTDLVQVRVASVDGSPAPDGSGTTVRAHLQALAGSPSEDEPLLGLRRKWMINLAGSDRSPIPIPKGTEALTYVG</sequence>
<evidence type="ECO:0000313" key="3">
    <source>
        <dbReference type="EMBL" id="MVQ51200.1"/>
    </source>
</evidence>
<dbReference type="InterPro" id="IPR018910">
    <property type="entry name" value="LpqB_C"/>
</dbReference>